<name>A0ABY7GI41_9GAMM</name>
<dbReference type="InterPro" id="IPR011990">
    <property type="entry name" value="TPR-like_helical_dom_sf"/>
</dbReference>
<dbReference type="Pfam" id="PF08238">
    <property type="entry name" value="Sel1"/>
    <property type="match status" value="3"/>
</dbReference>
<proteinExistence type="predicted"/>
<dbReference type="Gene3D" id="1.25.40.10">
    <property type="entry name" value="Tetratricopeptide repeat domain"/>
    <property type="match status" value="1"/>
</dbReference>
<gene>
    <name evidence="1" type="ORF">NM686_016145</name>
</gene>
<dbReference type="InterPro" id="IPR052945">
    <property type="entry name" value="Mitotic_Regulator"/>
</dbReference>
<evidence type="ECO:0000313" key="2">
    <source>
        <dbReference type="Proteomes" id="UP001162780"/>
    </source>
</evidence>
<evidence type="ECO:0000313" key="1">
    <source>
        <dbReference type="EMBL" id="WAR43889.1"/>
    </source>
</evidence>
<protein>
    <submittedName>
        <fullName evidence="1">Tetratricopeptide repeat protein</fullName>
    </submittedName>
</protein>
<dbReference type="Proteomes" id="UP001162780">
    <property type="component" value="Chromosome"/>
</dbReference>
<dbReference type="PANTHER" id="PTHR43628">
    <property type="entry name" value="ACTIVATOR OF C KINASE PROTEIN 1-RELATED"/>
    <property type="match status" value="1"/>
</dbReference>
<dbReference type="SUPFAM" id="SSF81901">
    <property type="entry name" value="HCP-like"/>
    <property type="match status" value="1"/>
</dbReference>
<dbReference type="InterPro" id="IPR006597">
    <property type="entry name" value="Sel1-like"/>
</dbReference>
<dbReference type="RefSeq" id="WP_255188875.1">
    <property type="nucleotide sequence ID" value="NZ_CP113517.1"/>
</dbReference>
<organism evidence="1 2">
    <name type="scientific">Methylomonas rapida</name>
    <dbReference type="NCBI Taxonomy" id="2963939"/>
    <lineage>
        <taxon>Bacteria</taxon>
        <taxon>Pseudomonadati</taxon>
        <taxon>Pseudomonadota</taxon>
        <taxon>Gammaproteobacteria</taxon>
        <taxon>Methylococcales</taxon>
        <taxon>Methylococcaceae</taxon>
        <taxon>Methylomonas</taxon>
    </lineage>
</organism>
<sequence length="167" mass="18724">MKPKNEIYQEEAISPEIIDLAKQGNAEAALELGLHSKHRNPKESSEWLEKSAKRGNLEAKYHYGMALMEGNGVLQNYKDAIYWLQDAAMSGHDSAQYEMGNILDLGIGVLKDTQKAYMWFTLAAAKDVKDAVTRRDALSKSLSLEQILTMQEEAKKIASKDNSKHQP</sequence>
<reference evidence="1" key="1">
    <citation type="submission" date="2022-11" db="EMBL/GenBank/DDBJ databases">
        <title>Methylomonas rapida sp. nov., Carotenoid-Producing Obligate Methanotrophs with High Growth Characteristics and Biotechnological Potential.</title>
        <authorList>
            <person name="Tikhonova E.N."/>
            <person name="Suleimanov R.Z."/>
            <person name="Miroshnikov K."/>
            <person name="Oshkin I.Y."/>
            <person name="Belova S.E."/>
            <person name="Danilova O.V."/>
            <person name="Ashikhmin A."/>
            <person name="Konopkin A."/>
            <person name="But S.Y."/>
            <person name="Khmelenina V.N."/>
            <person name="Kuznetsov N."/>
            <person name="Pimenov N.V."/>
            <person name="Dedysh S.N."/>
        </authorList>
    </citation>
    <scope>NUCLEOTIDE SEQUENCE</scope>
    <source>
        <strain evidence="1">MP1</strain>
    </source>
</reference>
<accession>A0ABY7GI41</accession>
<dbReference type="PANTHER" id="PTHR43628:SF1">
    <property type="entry name" value="CHITIN SYNTHASE REGULATORY FACTOR 2-RELATED"/>
    <property type="match status" value="1"/>
</dbReference>
<dbReference type="EMBL" id="CP113517">
    <property type="protein sequence ID" value="WAR43889.1"/>
    <property type="molecule type" value="Genomic_DNA"/>
</dbReference>
<dbReference type="SMART" id="SM00671">
    <property type="entry name" value="SEL1"/>
    <property type="match status" value="3"/>
</dbReference>
<keyword evidence="2" id="KW-1185">Reference proteome</keyword>